<reference evidence="2" key="1">
    <citation type="submission" date="2014-04" db="EMBL/GenBank/DDBJ databases">
        <title>Evolutionary Origins and Diversification of the Mycorrhizal Mutualists.</title>
        <authorList>
            <consortium name="DOE Joint Genome Institute"/>
            <consortium name="Mycorrhizal Genomics Consortium"/>
            <person name="Kohler A."/>
            <person name="Kuo A."/>
            <person name="Nagy L.G."/>
            <person name="Floudas D."/>
            <person name="Copeland A."/>
            <person name="Barry K.W."/>
            <person name="Cichocki N."/>
            <person name="Veneault-Fourrey C."/>
            <person name="LaButti K."/>
            <person name="Lindquist E.A."/>
            <person name="Lipzen A."/>
            <person name="Lundell T."/>
            <person name="Morin E."/>
            <person name="Murat C."/>
            <person name="Riley R."/>
            <person name="Ohm R."/>
            <person name="Sun H."/>
            <person name="Tunlid A."/>
            <person name="Henrissat B."/>
            <person name="Grigoriev I.V."/>
            <person name="Hibbett D.S."/>
            <person name="Martin F."/>
        </authorList>
    </citation>
    <scope>NUCLEOTIDE SEQUENCE [LARGE SCALE GENOMIC DNA]</scope>
    <source>
        <strain evidence="2">FD-334 SS-4</strain>
    </source>
</reference>
<evidence type="ECO:0000313" key="2">
    <source>
        <dbReference type="Proteomes" id="UP000054270"/>
    </source>
</evidence>
<evidence type="ECO:0000313" key="1">
    <source>
        <dbReference type="EMBL" id="KJA26612.1"/>
    </source>
</evidence>
<organism evidence="1 2">
    <name type="scientific">Hypholoma sublateritium (strain FD-334 SS-4)</name>
    <dbReference type="NCBI Taxonomy" id="945553"/>
    <lineage>
        <taxon>Eukaryota</taxon>
        <taxon>Fungi</taxon>
        <taxon>Dikarya</taxon>
        <taxon>Basidiomycota</taxon>
        <taxon>Agaricomycotina</taxon>
        <taxon>Agaricomycetes</taxon>
        <taxon>Agaricomycetidae</taxon>
        <taxon>Agaricales</taxon>
        <taxon>Agaricineae</taxon>
        <taxon>Strophariaceae</taxon>
        <taxon>Hypholoma</taxon>
    </lineage>
</organism>
<feature type="non-terminal residue" evidence="1">
    <location>
        <position position="99"/>
    </location>
</feature>
<accession>A0A0D2LG75</accession>
<keyword evidence="2" id="KW-1185">Reference proteome</keyword>
<dbReference type="AlphaFoldDB" id="A0A0D2LG75"/>
<name>A0A0D2LG75_HYPSF</name>
<dbReference type="EMBL" id="KN817527">
    <property type="protein sequence ID" value="KJA26612.1"/>
    <property type="molecule type" value="Genomic_DNA"/>
</dbReference>
<protein>
    <submittedName>
        <fullName evidence="1">Uncharacterized protein</fullName>
    </submittedName>
</protein>
<proteinExistence type="predicted"/>
<dbReference type="Proteomes" id="UP000054270">
    <property type="component" value="Unassembled WGS sequence"/>
</dbReference>
<dbReference type="OrthoDB" id="3060861at2759"/>
<gene>
    <name evidence="1" type="ORF">HYPSUDRAFT_96632</name>
</gene>
<feature type="non-terminal residue" evidence="1">
    <location>
        <position position="1"/>
    </location>
</feature>
<sequence>TGCWLFVGMQHATARAAPLHYASPRLRNDAPAAVADFASELCTTMNNLLDARRRDTFEVEQNLRALEVEKGNLEQVVVSLRDQIVGGDALLRRYQEAFG</sequence>
<dbReference type="OMA" id="CEAKAET"/>